<evidence type="ECO:0000313" key="2">
    <source>
        <dbReference type="EMBL" id="RDX78796.1"/>
    </source>
</evidence>
<gene>
    <name evidence="2" type="ORF">CR513_40869</name>
</gene>
<protein>
    <recommendedName>
        <fullName evidence="1">Tf2-1-like SH3-like domain-containing protein</fullName>
    </recommendedName>
</protein>
<keyword evidence="3" id="KW-1185">Reference proteome</keyword>
<feature type="non-terminal residue" evidence="2">
    <location>
        <position position="1"/>
    </location>
</feature>
<name>A0A371FKH3_MUCPR</name>
<reference evidence="2" key="1">
    <citation type="submission" date="2018-05" db="EMBL/GenBank/DDBJ databases">
        <title>Draft genome of Mucuna pruriens seed.</title>
        <authorList>
            <person name="Nnadi N.E."/>
            <person name="Vos R."/>
            <person name="Hasami M.H."/>
            <person name="Devisetty U.K."/>
            <person name="Aguiy J.C."/>
        </authorList>
    </citation>
    <scope>NUCLEOTIDE SEQUENCE [LARGE SCALE GENOMIC DNA]</scope>
    <source>
        <strain evidence="2">JCA_2017</strain>
    </source>
</reference>
<dbReference type="AlphaFoldDB" id="A0A371FKH3"/>
<evidence type="ECO:0000313" key="3">
    <source>
        <dbReference type="Proteomes" id="UP000257109"/>
    </source>
</evidence>
<dbReference type="PANTHER" id="PTHR46148">
    <property type="entry name" value="CHROMO DOMAIN-CONTAINING PROTEIN"/>
    <property type="match status" value="1"/>
</dbReference>
<feature type="domain" description="Tf2-1-like SH3-like" evidence="1">
    <location>
        <begin position="25"/>
        <end position="77"/>
    </location>
</feature>
<sequence length="128" mass="15242">MRISQSQQKSYMDKRRRTLEFEEVDPVFLRITLTIRVGKAIKSKKLNLKIGPYKILCEVCLVTYQIALPHFFSNIHNIQEDLTYEARTTRIEDLRVKQLRGKEINLVKDVRKDVIGDTMWELKEEMQE</sequence>
<comment type="caution">
    <text evidence="2">The sequence shown here is derived from an EMBL/GenBank/DDBJ whole genome shotgun (WGS) entry which is preliminary data.</text>
</comment>
<dbReference type="InterPro" id="IPR056924">
    <property type="entry name" value="SH3_Tf2-1"/>
</dbReference>
<proteinExistence type="predicted"/>
<evidence type="ECO:0000259" key="1">
    <source>
        <dbReference type="Pfam" id="PF24626"/>
    </source>
</evidence>
<dbReference type="Proteomes" id="UP000257109">
    <property type="component" value="Unassembled WGS sequence"/>
</dbReference>
<accession>A0A371FKH3</accession>
<dbReference type="PANTHER" id="PTHR46148:SF60">
    <property type="entry name" value="CHROMO DOMAIN-CONTAINING PROTEIN"/>
    <property type="match status" value="1"/>
</dbReference>
<organism evidence="2 3">
    <name type="scientific">Mucuna pruriens</name>
    <name type="common">Velvet bean</name>
    <name type="synonym">Dolichos pruriens</name>
    <dbReference type="NCBI Taxonomy" id="157652"/>
    <lineage>
        <taxon>Eukaryota</taxon>
        <taxon>Viridiplantae</taxon>
        <taxon>Streptophyta</taxon>
        <taxon>Embryophyta</taxon>
        <taxon>Tracheophyta</taxon>
        <taxon>Spermatophyta</taxon>
        <taxon>Magnoliopsida</taxon>
        <taxon>eudicotyledons</taxon>
        <taxon>Gunneridae</taxon>
        <taxon>Pentapetalae</taxon>
        <taxon>rosids</taxon>
        <taxon>fabids</taxon>
        <taxon>Fabales</taxon>
        <taxon>Fabaceae</taxon>
        <taxon>Papilionoideae</taxon>
        <taxon>50 kb inversion clade</taxon>
        <taxon>NPAAA clade</taxon>
        <taxon>indigoferoid/millettioid clade</taxon>
        <taxon>Phaseoleae</taxon>
        <taxon>Mucuna</taxon>
    </lineage>
</organism>
<dbReference type="OrthoDB" id="1600023at2759"/>
<dbReference type="Pfam" id="PF24626">
    <property type="entry name" value="SH3_Tf2-1"/>
    <property type="match status" value="1"/>
</dbReference>
<dbReference type="EMBL" id="QJKJ01008743">
    <property type="protein sequence ID" value="RDX78796.1"/>
    <property type="molecule type" value="Genomic_DNA"/>
</dbReference>